<keyword evidence="4" id="KW-1185">Reference proteome</keyword>
<feature type="region of interest" description="Disordered" evidence="1">
    <location>
        <begin position="70"/>
        <end position="92"/>
    </location>
</feature>
<dbReference type="EMBL" id="JBBUTI010000004">
    <property type="protein sequence ID" value="MEK8046134.1"/>
    <property type="molecule type" value="Genomic_DNA"/>
</dbReference>
<reference evidence="3 4" key="1">
    <citation type="submission" date="2024-04" db="EMBL/GenBank/DDBJ databases">
        <title>Novel species of the genus Ideonella isolated from streams.</title>
        <authorList>
            <person name="Lu H."/>
        </authorList>
    </citation>
    <scope>NUCLEOTIDE SEQUENCE [LARGE SCALE GENOMIC DNA]</scope>
    <source>
        <strain evidence="3 4">LYT19W</strain>
    </source>
</reference>
<evidence type="ECO:0000256" key="2">
    <source>
        <dbReference type="SAM" id="Phobius"/>
    </source>
</evidence>
<keyword evidence="2" id="KW-1133">Transmembrane helix</keyword>
<dbReference type="RefSeq" id="WP_341398411.1">
    <property type="nucleotide sequence ID" value="NZ_JBBUTI010000004.1"/>
</dbReference>
<evidence type="ECO:0000313" key="4">
    <source>
        <dbReference type="Proteomes" id="UP001379945"/>
    </source>
</evidence>
<protein>
    <submittedName>
        <fullName evidence="3">Uncharacterized protein</fullName>
    </submittedName>
</protein>
<proteinExistence type="predicted"/>
<organism evidence="3 4">
    <name type="scientific">Ideonella margarita</name>
    <dbReference type="NCBI Taxonomy" id="2984191"/>
    <lineage>
        <taxon>Bacteria</taxon>
        <taxon>Pseudomonadati</taxon>
        <taxon>Pseudomonadota</taxon>
        <taxon>Betaproteobacteria</taxon>
        <taxon>Burkholderiales</taxon>
        <taxon>Sphaerotilaceae</taxon>
        <taxon>Ideonella</taxon>
    </lineage>
</organism>
<feature type="transmembrane region" description="Helical" evidence="2">
    <location>
        <begin position="26"/>
        <end position="51"/>
    </location>
</feature>
<feature type="compositionally biased region" description="Pro residues" evidence="1">
    <location>
        <begin position="76"/>
        <end position="91"/>
    </location>
</feature>
<sequence>MRSDPRLSTPWLAIGPGRFAKLAGGWLLVAAGVWAGGATGLALGALGAALLTSLQAQAAANAATDDAAPALSFPAPSTPAPAPVAPLPPAEPESGTRLMAQAVVPVWRNQMDATMVTGETGMATLMVGTTAIADALWTMSEQLEKAAADTGPDASPAQAAQAAQWQTDALMLRDLLDQLLTHCQYGDRQTQMIQILATDMDRFTAELPGFATATEDDATQWLARLENSYTTDEQRAQHNGEAVVASTCTVDFF</sequence>
<evidence type="ECO:0000313" key="3">
    <source>
        <dbReference type="EMBL" id="MEK8046134.1"/>
    </source>
</evidence>
<keyword evidence="2" id="KW-0472">Membrane</keyword>
<keyword evidence="2" id="KW-0812">Transmembrane</keyword>
<accession>A0ABU9C2Q0</accession>
<name>A0ABU9C2Q0_9BURK</name>
<gene>
    <name evidence="3" type="ORF">AACH00_07265</name>
</gene>
<dbReference type="Proteomes" id="UP001379945">
    <property type="component" value="Unassembled WGS sequence"/>
</dbReference>
<comment type="caution">
    <text evidence="3">The sequence shown here is derived from an EMBL/GenBank/DDBJ whole genome shotgun (WGS) entry which is preliminary data.</text>
</comment>
<evidence type="ECO:0000256" key="1">
    <source>
        <dbReference type="SAM" id="MobiDB-lite"/>
    </source>
</evidence>